<accession>A0A4Y2Q6X3</accession>
<sequence length="64" mass="7143">FRNHSDLARSRSMYLSGSHCDNSCDNPESYQPSPASTPTIPASLSGGFLPTYWWCNPHPSQTQR</sequence>
<feature type="compositionally biased region" description="Low complexity" evidence="1">
    <location>
        <begin position="32"/>
        <end position="41"/>
    </location>
</feature>
<evidence type="ECO:0000313" key="3">
    <source>
        <dbReference type="EMBL" id="GBN58642.1"/>
    </source>
</evidence>
<gene>
    <name evidence="2" type="ORF">AVEN_136107_1</name>
    <name evidence="3" type="ORF">AVEN_173748_1</name>
</gene>
<evidence type="ECO:0000313" key="4">
    <source>
        <dbReference type="Proteomes" id="UP000499080"/>
    </source>
</evidence>
<name>A0A4Y2Q6X3_ARAVE</name>
<feature type="compositionally biased region" description="Polar residues" evidence="1">
    <location>
        <begin position="13"/>
        <end position="31"/>
    </location>
</feature>
<evidence type="ECO:0000256" key="1">
    <source>
        <dbReference type="SAM" id="MobiDB-lite"/>
    </source>
</evidence>
<reference evidence="2 4" key="1">
    <citation type="journal article" date="2019" name="Sci. Rep.">
        <title>Orb-weaving spider Araneus ventricosus genome elucidates the spidroin gene catalogue.</title>
        <authorList>
            <person name="Kono N."/>
            <person name="Nakamura H."/>
            <person name="Ohtoshi R."/>
            <person name="Moran D.A.P."/>
            <person name="Shinohara A."/>
            <person name="Yoshida Y."/>
            <person name="Fujiwara M."/>
            <person name="Mori M."/>
            <person name="Tomita M."/>
            <person name="Arakawa K."/>
        </authorList>
    </citation>
    <scope>NUCLEOTIDE SEQUENCE [LARGE SCALE GENOMIC DNA]</scope>
</reference>
<keyword evidence="4" id="KW-1185">Reference proteome</keyword>
<proteinExistence type="predicted"/>
<evidence type="ECO:0000313" key="2">
    <source>
        <dbReference type="EMBL" id="GBN58640.1"/>
    </source>
</evidence>
<dbReference type="EMBL" id="BGPR01012974">
    <property type="protein sequence ID" value="GBN58640.1"/>
    <property type="molecule type" value="Genomic_DNA"/>
</dbReference>
<protein>
    <submittedName>
        <fullName evidence="2">Uncharacterized protein</fullName>
    </submittedName>
</protein>
<dbReference type="Proteomes" id="UP000499080">
    <property type="component" value="Unassembled WGS sequence"/>
</dbReference>
<feature type="non-terminal residue" evidence="2">
    <location>
        <position position="1"/>
    </location>
</feature>
<feature type="region of interest" description="Disordered" evidence="1">
    <location>
        <begin position="1"/>
        <end position="41"/>
    </location>
</feature>
<comment type="caution">
    <text evidence="2">The sequence shown here is derived from an EMBL/GenBank/DDBJ whole genome shotgun (WGS) entry which is preliminary data.</text>
</comment>
<dbReference type="AlphaFoldDB" id="A0A4Y2Q6X3"/>
<organism evidence="2 4">
    <name type="scientific">Araneus ventricosus</name>
    <name type="common">Orbweaver spider</name>
    <name type="synonym">Epeira ventricosa</name>
    <dbReference type="NCBI Taxonomy" id="182803"/>
    <lineage>
        <taxon>Eukaryota</taxon>
        <taxon>Metazoa</taxon>
        <taxon>Ecdysozoa</taxon>
        <taxon>Arthropoda</taxon>
        <taxon>Chelicerata</taxon>
        <taxon>Arachnida</taxon>
        <taxon>Araneae</taxon>
        <taxon>Araneomorphae</taxon>
        <taxon>Entelegynae</taxon>
        <taxon>Araneoidea</taxon>
        <taxon>Araneidae</taxon>
        <taxon>Araneus</taxon>
    </lineage>
</organism>
<dbReference type="EMBL" id="BGPR01012975">
    <property type="protein sequence ID" value="GBN58642.1"/>
    <property type="molecule type" value="Genomic_DNA"/>
</dbReference>